<dbReference type="SUPFAM" id="SSF53474">
    <property type="entry name" value="alpha/beta-Hydrolases"/>
    <property type="match status" value="1"/>
</dbReference>
<sequence>MHPPPLPPDKRRELFNLCLNNVSCMETYLQGWFMGAKMHDIQRDNVREFLLWAFFDTQDDDLDAGDSRVEHELDEYIAVVEKRLGRPLKPGRGPAKSLRLTLDSVHATYRGLTWYAVIFLVDQLTHLAMSWYGFQYHARAPSEVLKMFPPRPQELLCRQRSPTPGLGYWHYPHTDSSKRPVVFFHGIGVGLWTYVRFLREICTSHADGGSVGVIAVELLPVSFRLTNPLPDKASFITQMSKILKHHGWGSYSITSHSFGSVLTTHMIHSTEAGSRAASAVLIDPVTISLHLPSVAYNFTRRSPKRANEWQLWYFASTDPAVALSLGRHFFWRENIMWEDELRGGPSAGEGCDVGREWKAAVCLSGMDLIVDTEAVAQYLADVGGVQVILFPQLDHAQVFDDVSCRQRVVQLVRAQCDTALEST</sequence>
<organism evidence="1 2">
    <name type="scientific">Stachybotrys elegans</name>
    <dbReference type="NCBI Taxonomy" id="80388"/>
    <lineage>
        <taxon>Eukaryota</taxon>
        <taxon>Fungi</taxon>
        <taxon>Dikarya</taxon>
        <taxon>Ascomycota</taxon>
        <taxon>Pezizomycotina</taxon>
        <taxon>Sordariomycetes</taxon>
        <taxon>Hypocreomycetidae</taxon>
        <taxon>Hypocreales</taxon>
        <taxon>Stachybotryaceae</taxon>
        <taxon>Stachybotrys</taxon>
    </lineage>
</organism>
<accession>A0A8K0SX25</accession>
<dbReference type="Gene3D" id="3.40.50.1820">
    <property type="entry name" value="alpha/beta hydrolase"/>
    <property type="match status" value="1"/>
</dbReference>
<comment type="caution">
    <text evidence="1">The sequence shown here is derived from an EMBL/GenBank/DDBJ whole genome shotgun (WGS) entry which is preliminary data.</text>
</comment>
<dbReference type="Proteomes" id="UP000813444">
    <property type="component" value="Unassembled WGS sequence"/>
</dbReference>
<keyword evidence="2" id="KW-1185">Reference proteome</keyword>
<evidence type="ECO:0000313" key="1">
    <source>
        <dbReference type="EMBL" id="KAH7324367.1"/>
    </source>
</evidence>
<dbReference type="AlphaFoldDB" id="A0A8K0SX25"/>
<protein>
    <recommendedName>
        <fullName evidence="3">AB hydrolase-1 domain-containing protein</fullName>
    </recommendedName>
</protein>
<dbReference type="InterPro" id="IPR029058">
    <property type="entry name" value="AB_hydrolase_fold"/>
</dbReference>
<dbReference type="OrthoDB" id="6431331at2759"/>
<name>A0A8K0SX25_9HYPO</name>
<dbReference type="PANTHER" id="PTHR37471:SF1">
    <property type="entry name" value="AB HYDROLASE-1 DOMAIN-CONTAINING PROTEIN"/>
    <property type="match status" value="1"/>
</dbReference>
<dbReference type="PANTHER" id="PTHR37471">
    <property type="entry name" value="UNNAMED PRODUCT"/>
    <property type="match status" value="1"/>
</dbReference>
<evidence type="ECO:0000313" key="2">
    <source>
        <dbReference type="Proteomes" id="UP000813444"/>
    </source>
</evidence>
<dbReference type="EMBL" id="JAGPNK010000003">
    <property type="protein sequence ID" value="KAH7324367.1"/>
    <property type="molecule type" value="Genomic_DNA"/>
</dbReference>
<evidence type="ECO:0008006" key="3">
    <source>
        <dbReference type="Google" id="ProtNLM"/>
    </source>
</evidence>
<proteinExistence type="predicted"/>
<gene>
    <name evidence="1" type="ORF">B0I35DRAFT_406183</name>
</gene>
<reference evidence="1" key="1">
    <citation type="journal article" date="2021" name="Nat. Commun.">
        <title>Genetic determinants of endophytism in the Arabidopsis root mycobiome.</title>
        <authorList>
            <person name="Mesny F."/>
            <person name="Miyauchi S."/>
            <person name="Thiergart T."/>
            <person name="Pickel B."/>
            <person name="Atanasova L."/>
            <person name="Karlsson M."/>
            <person name="Huettel B."/>
            <person name="Barry K.W."/>
            <person name="Haridas S."/>
            <person name="Chen C."/>
            <person name="Bauer D."/>
            <person name="Andreopoulos W."/>
            <person name="Pangilinan J."/>
            <person name="LaButti K."/>
            <person name="Riley R."/>
            <person name="Lipzen A."/>
            <person name="Clum A."/>
            <person name="Drula E."/>
            <person name="Henrissat B."/>
            <person name="Kohler A."/>
            <person name="Grigoriev I.V."/>
            <person name="Martin F.M."/>
            <person name="Hacquard S."/>
        </authorList>
    </citation>
    <scope>NUCLEOTIDE SEQUENCE</scope>
    <source>
        <strain evidence="1">MPI-CAGE-CH-0235</strain>
    </source>
</reference>